<accession>A0A066UD20</accession>
<proteinExistence type="predicted"/>
<comment type="caution">
    <text evidence="1">The sequence shown here is derived from an EMBL/GenBank/DDBJ whole genome shotgun (WGS) entry which is preliminary data.</text>
</comment>
<dbReference type="eggNOG" id="COG3311">
    <property type="taxonomic scope" value="Bacteria"/>
</dbReference>
<sequence length="70" mass="7847">MNQSNSQTSLPKDGMSRLAQLLPFLPIGKSTVWAWVKAGKFPQPIKLSPTVTVWRNSDIHTWLNNQQGEA</sequence>
<reference evidence="1 2" key="1">
    <citation type="journal article" date="2014" name="Genome Announc.">
        <title>Draft Genome Sequence of Moraxella bovoculi Strain 237T (ATCC BAA-1259T) Isolated from a Calf with Infectious Bovine Keratoconjunctivitis.</title>
        <authorList>
            <person name="Calcutt M.J."/>
            <person name="Foecking M.F."/>
            <person name="Martin N.T."/>
            <person name="Mhlanga-Mutangadura T."/>
            <person name="Reilly T.J."/>
        </authorList>
    </citation>
    <scope>NUCLEOTIDE SEQUENCE [LARGE SCALE GENOMIC DNA]</scope>
    <source>
        <strain evidence="1 2">237</strain>
    </source>
</reference>
<gene>
    <name evidence="1" type="ORF">MBO_05697</name>
</gene>
<dbReference type="RefSeq" id="WP_036365369.1">
    <property type="nucleotide sequence ID" value="NZ_AOMT01000023.1"/>
</dbReference>
<evidence type="ECO:0000313" key="2">
    <source>
        <dbReference type="Proteomes" id="UP000035860"/>
    </source>
</evidence>
<name>A0A066UD20_9GAMM</name>
<organism evidence="1 2">
    <name type="scientific">Moraxella bovoculi 237</name>
    <dbReference type="NCBI Taxonomy" id="743974"/>
    <lineage>
        <taxon>Bacteria</taxon>
        <taxon>Pseudomonadati</taxon>
        <taxon>Pseudomonadota</taxon>
        <taxon>Gammaproteobacteria</taxon>
        <taxon>Moraxellales</taxon>
        <taxon>Moraxellaceae</taxon>
        <taxon>Moraxella</taxon>
    </lineage>
</organism>
<evidence type="ECO:0000313" key="1">
    <source>
        <dbReference type="EMBL" id="KDN25005.1"/>
    </source>
</evidence>
<dbReference type="Proteomes" id="UP000035860">
    <property type="component" value="Unassembled WGS sequence"/>
</dbReference>
<dbReference type="AlphaFoldDB" id="A0A066UD20"/>
<dbReference type="Pfam" id="PF05930">
    <property type="entry name" value="Phage_AlpA"/>
    <property type="match status" value="1"/>
</dbReference>
<dbReference type="InterPro" id="IPR010260">
    <property type="entry name" value="AlpA"/>
</dbReference>
<dbReference type="EMBL" id="AOMT01000023">
    <property type="protein sequence ID" value="KDN25005.1"/>
    <property type="molecule type" value="Genomic_DNA"/>
</dbReference>
<dbReference type="OrthoDB" id="5298532at2"/>
<protein>
    <submittedName>
        <fullName evidence="1">Prophage CP4-57 regulatory protein AlpA</fullName>
    </submittedName>
</protein>
<keyword evidence="2" id="KW-1185">Reference proteome</keyword>
<dbReference type="Gene3D" id="1.10.238.160">
    <property type="match status" value="1"/>
</dbReference>